<feature type="domain" description="Pyruvate carboxyltransferase" evidence="12">
    <location>
        <begin position="8"/>
        <end position="271"/>
    </location>
</feature>
<gene>
    <name evidence="11" type="primary">leuA</name>
    <name evidence="13" type="ORF">A3G33_09985</name>
</gene>
<feature type="binding site" evidence="11">
    <location>
        <position position="206"/>
    </location>
    <ligand>
        <name>Mn(2+)</name>
        <dbReference type="ChEBI" id="CHEBI:29035"/>
    </ligand>
</feature>
<feature type="binding site" evidence="11">
    <location>
        <position position="242"/>
    </location>
    <ligand>
        <name>Mn(2+)</name>
        <dbReference type="ChEBI" id="CHEBI:29035"/>
    </ligand>
</feature>
<evidence type="ECO:0000256" key="10">
    <source>
        <dbReference type="ARBA" id="ARBA00023304"/>
    </source>
</evidence>
<dbReference type="EMBL" id="MHFR01000013">
    <property type="protein sequence ID" value="OGW99151.1"/>
    <property type="molecule type" value="Genomic_DNA"/>
</dbReference>
<dbReference type="AlphaFoldDB" id="A0A1G1L1X9"/>
<evidence type="ECO:0000256" key="11">
    <source>
        <dbReference type="HAMAP-Rule" id="MF_01025"/>
    </source>
</evidence>
<dbReference type="InterPro" id="IPR013785">
    <property type="entry name" value="Aldolase_TIM"/>
</dbReference>
<dbReference type="GO" id="GO:0003985">
    <property type="term" value="F:acetyl-CoA C-acetyltransferase activity"/>
    <property type="evidence" value="ECO:0007669"/>
    <property type="project" value="UniProtKB-UniRule"/>
</dbReference>
<comment type="caution">
    <text evidence="13">The sequence shown here is derived from an EMBL/GenBank/DDBJ whole genome shotgun (WGS) entry which is preliminary data.</text>
</comment>
<dbReference type="FunFam" id="3.20.20.70:FF:000010">
    <property type="entry name" value="2-isopropylmalate synthase"/>
    <property type="match status" value="1"/>
</dbReference>
<dbReference type="SUPFAM" id="SSF51569">
    <property type="entry name" value="Aldolase"/>
    <property type="match status" value="1"/>
</dbReference>
<dbReference type="Gene3D" id="3.20.20.70">
    <property type="entry name" value="Aldolase class I"/>
    <property type="match status" value="1"/>
</dbReference>
<feature type="region of interest" description="Regulatory domain" evidence="11">
    <location>
        <begin position="395"/>
        <end position="514"/>
    </location>
</feature>
<dbReference type="UniPathway" id="UPA00048">
    <property type="reaction ID" value="UER00070"/>
</dbReference>
<dbReference type="InterPro" id="IPR002034">
    <property type="entry name" value="AIPM/Hcit_synth_CS"/>
</dbReference>
<dbReference type="Pfam" id="PF00682">
    <property type="entry name" value="HMGL-like"/>
    <property type="match status" value="1"/>
</dbReference>
<feature type="binding site" evidence="11">
    <location>
        <position position="17"/>
    </location>
    <ligand>
        <name>Mn(2+)</name>
        <dbReference type="ChEBI" id="CHEBI:29035"/>
    </ligand>
</feature>
<dbReference type="CDD" id="cd07940">
    <property type="entry name" value="DRE_TIM_IPMS"/>
    <property type="match status" value="1"/>
</dbReference>
<dbReference type="PROSITE" id="PS50991">
    <property type="entry name" value="PYR_CT"/>
    <property type="match status" value="1"/>
</dbReference>
<dbReference type="GO" id="GO:0030145">
    <property type="term" value="F:manganese ion binding"/>
    <property type="evidence" value="ECO:0007669"/>
    <property type="project" value="UniProtKB-UniRule"/>
</dbReference>
<evidence type="ECO:0000256" key="5">
    <source>
        <dbReference type="ARBA" id="ARBA00022430"/>
    </source>
</evidence>
<evidence type="ECO:0000256" key="2">
    <source>
        <dbReference type="ARBA" id="ARBA00009396"/>
    </source>
</evidence>
<organism evidence="13 14">
    <name type="scientific">Candidatus Danuiimicrobium aquiferis</name>
    <dbReference type="NCBI Taxonomy" id="1801832"/>
    <lineage>
        <taxon>Bacteria</taxon>
        <taxon>Pseudomonadati</taxon>
        <taxon>Candidatus Omnitrophota</taxon>
        <taxon>Candidatus Danuiimicrobium</taxon>
    </lineage>
</organism>
<dbReference type="PROSITE" id="PS00816">
    <property type="entry name" value="AIPM_HOMOCIT_SYNTH_2"/>
    <property type="match status" value="1"/>
</dbReference>
<comment type="catalytic activity">
    <reaction evidence="11">
        <text>3-methyl-2-oxobutanoate + acetyl-CoA + H2O = (2S)-2-isopropylmalate + CoA + H(+)</text>
        <dbReference type="Rhea" id="RHEA:21524"/>
        <dbReference type="ChEBI" id="CHEBI:1178"/>
        <dbReference type="ChEBI" id="CHEBI:11851"/>
        <dbReference type="ChEBI" id="CHEBI:15377"/>
        <dbReference type="ChEBI" id="CHEBI:15378"/>
        <dbReference type="ChEBI" id="CHEBI:57287"/>
        <dbReference type="ChEBI" id="CHEBI:57288"/>
        <dbReference type="EC" id="2.3.3.13"/>
    </reaction>
</comment>
<reference evidence="13 14" key="1">
    <citation type="journal article" date="2016" name="Nat. Commun.">
        <title>Thousands of microbial genomes shed light on interconnected biogeochemical processes in an aquifer system.</title>
        <authorList>
            <person name="Anantharaman K."/>
            <person name="Brown C.T."/>
            <person name="Hug L.A."/>
            <person name="Sharon I."/>
            <person name="Castelle C.J."/>
            <person name="Probst A.J."/>
            <person name="Thomas B.C."/>
            <person name="Singh A."/>
            <person name="Wilkins M.J."/>
            <person name="Karaoz U."/>
            <person name="Brodie E.L."/>
            <person name="Williams K.H."/>
            <person name="Hubbard S.S."/>
            <person name="Banfield J.F."/>
        </authorList>
    </citation>
    <scope>NUCLEOTIDE SEQUENCE [LARGE SCALE GENOMIC DNA]</scope>
</reference>
<dbReference type="InterPro" id="IPR054691">
    <property type="entry name" value="LeuA/HCS_post-cat"/>
</dbReference>
<dbReference type="HAMAP" id="MF_01025">
    <property type="entry name" value="LeuA_type1"/>
    <property type="match status" value="1"/>
</dbReference>
<dbReference type="GO" id="GO:0005737">
    <property type="term" value="C:cytoplasm"/>
    <property type="evidence" value="ECO:0007669"/>
    <property type="project" value="UniProtKB-UniRule"/>
</dbReference>
<comment type="similarity">
    <text evidence="2 11">Belongs to the alpha-IPM synthase/homocitrate synthase family. LeuA type 1 subfamily.</text>
</comment>
<evidence type="ECO:0000256" key="3">
    <source>
        <dbReference type="ARBA" id="ARBA00012973"/>
    </source>
</evidence>
<evidence type="ECO:0000256" key="8">
    <source>
        <dbReference type="ARBA" id="ARBA00022723"/>
    </source>
</evidence>
<dbReference type="InterPro" id="IPR000891">
    <property type="entry name" value="PYR_CT"/>
</dbReference>
<dbReference type="SUPFAM" id="SSF110921">
    <property type="entry name" value="2-isopropylmalate synthase LeuA, allosteric (dimerisation) domain"/>
    <property type="match status" value="1"/>
</dbReference>
<dbReference type="InterPro" id="IPR050073">
    <property type="entry name" value="2-IPM_HCS-like"/>
</dbReference>
<dbReference type="PANTHER" id="PTHR10277:SF9">
    <property type="entry name" value="2-ISOPROPYLMALATE SYNTHASE 1, CHLOROPLASTIC-RELATED"/>
    <property type="match status" value="1"/>
</dbReference>
<keyword evidence="11" id="KW-0963">Cytoplasm</keyword>
<evidence type="ECO:0000256" key="4">
    <source>
        <dbReference type="ARBA" id="ARBA00018198"/>
    </source>
</evidence>
<comment type="function">
    <text evidence="11">Catalyzes the condensation of the acetyl group of acetyl-CoA with 3-methyl-2-oxobutanoate (2-ketoisovalerate) to form 3-carboxy-3-hydroxy-4-methylpentanoate (2-isopropylmalate).</text>
</comment>
<dbReference type="FunFam" id="3.30.160.270:FF:000003">
    <property type="entry name" value="2-isopropylmalate synthase"/>
    <property type="match status" value="1"/>
</dbReference>
<dbReference type="GO" id="GO:0009098">
    <property type="term" value="P:L-leucine biosynthetic process"/>
    <property type="evidence" value="ECO:0007669"/>
    <property type="project" value="UniProtKB-UniRule"/>
</dbReference>
<dbReference type="InterPro" id="IPR036230">
    <property type="entry name" value="LeuA_allosteric_dom_sf"/>
</dbReference>
<comment type="subunit">
    <text evidence="11">Homodimer.</text>
</comment>
<keyword evidence="10 11" id="KW-0100">Branched-chain amino acid biosynthesis</keyword>
<accession>A0A1G1L1X9</accession>
<comment type="pathway">
    <text evidence="1 11">Amino-acid biosynthesis; L-leucine biosynthesis; L-leucine from 3-methyl-2-oxobutanoate: step 1/4.</text>
</comment>
<evidence type="ECO:0000256" key="9">
    <source>
        <dbReference type="ARBA" id="ARBA00023211"/>
    </source>
</evidence>
<dbReference type="GO" id="GO:0003852">
    <property type="term" value="F:2-isopropylmalate synthase activity"/>
    <property type="evidence" value="ECO:0007669"/>
    <property type="project" value="UniProtKB-UniRule"/>
</dbReference>
<dbReference type="Gene3D" id="3.30.160.270">
    <property type="match status" value="1"/>
</dbReference>
<keyword evidence="5 11" id="KW-0432">Leucine biosynthesis</keyword>
<dbReference type="Proteomes" id="UP000178187">
    <property type="component" value="Unassembled WGS sequence"/>
</dbReference>
<dbReference type="NCBIfam" id="NF002086">
    <property type="entry name" value="PRK00915.1-3"/>
    <property type="match status" value="1"/>
</dbReference>
<dbReference type="SMART" id="SM00917">
    <property type="entry name" value="LeuA_dimer"/>
    <property type="match status" value="1"/>
</dbReference>
<evidence type="ECO:0000259" key="12">
    <source>
        <dbReference type="PROSITE" id="PS50991"/>
    </source>
</evidence>
<feature type="binding site" evidence="11">
    <location>
        <position position="208"/>
    </location>
    <ligand>
        <name>Mn(2+)</name>
        <dbReference type="ChEBI" id="CHEBI:29035"/>
    </ligand>
</feature>
<dbReference type="Gene3D" id="1.10.238.260">
    <property type="match status" value="1"/>
</dbReference>
<dbReference type="PROSITE" id="PS00815">
    <property type="entry name" value="AIPM_HOMOCIT_SYNTH_1"/>
    <property type="match status" value="1"/>
</dbReference>
<protein>
    <recommendedName>
        <fullName evidence="4 11">2-isopropylmalate synthase</fullName>
        <ecNumber evidence="3 11">2.3.3.13</ecNumber>
    </recommendedName>
    <alternativeName>
        <fullName evidence="11">Alpha-IPM synthase</fullName>
    </alternativeName>
    <alternativeName>
        <fullName evidence="11">Alpha-isopropylmalate synthase</fullName>
    </alternativeName>
</protein>
<evidence type="ECO:0000313" key="13">
    <source>
        <dbReference type="EMBL" id="OGW99151.1"/>
    </source>
</evidence>
<evidence type="ECO:0000313" key="14">
    <source>
        <dbReference type="Proteomes" id="UP000178187"/>
    </source>
</evidence>
<evidence type="ECO:0000256" key="6">
    <source>
        <dbReference type="ARBA" id="ARBA00022605"/>
    </source>
</evidence>
<dbReference type="Pfam" id="PF22617">
    <property type="entry name" value="HCS_D2"/>
    <property type="match status" value="1"/>
</dbReference>
<keyword evidence="8 11" id="KW-0479">Metal-binding</keyword>
<sequence>MKRKKRKIYIFDTTLRDGEQCPGASLTADEKLQVARQLERLGVDIIEAGFPAASPGEIEAIQAISKEVTKPVICALARMVSQDIDAAREALKYAKKKRLHVFLATSKIHREFKLKKRKSEILKLAQQQIKYAGQWFKDIQFSPEDASRTEREFLADAVWAAIDSGATTINIPDTVGYALPKEFGELIAWLIKKIPGLGKKISLAVHCHNDLGLAVANSLQAVMFGANQVECTMNGIGERAGNASMEEIVMAIDTRRDLMNVYTDIKVNQIIKSSRLVSHLTGLAVQPNKAIVGRNAFAHESGIHQDGVLKKRQTYEIIDPKRIGLSGSEMVMGKHSGRHAFRERLVKLGIVLNSEDLNRAFERFKRLCDQKKYVFDQDIEAIVEEEVSKIPETWKLEYTKISSETGVVPSATVRLSCRGEIKEASSEGDGPVDACYKAIEKATGIEATLVNYSIQSVTSGKDALGEVNIKMLVNGKEIGGRATSTDVIEASVKAYLFVLNKVQMHQGGKSGLPI</sequence>
<comment type="cofactor">
    <cofactor evidence="11">
        <name>Mn(2+)</name>
        <dbReference type="ChEBI" id="CHEBI:29035"/>
    </cofactor>
</comment>
<keyword evidence="9 11" id="KW-0464">Manganese</keyword>
<name>A0A1G1L1X9_9BACT</name>
<evidence type="ECO:0000256" key="1">
    <source>
        <dbReference type="ARBA" id="ARBA00004689"/>
    </source>
</evidence>
<proteinExistence type="inferred from homology"/>
<dbReference type="EC" id="2.3.3.13" evidence="3 11"/>
<dbReference type="InterPro" id="IPR005671">
    <property type="entry name" value="LeuA_bact_synth"/>
</dbReference>
<evidence type="ECO:0000256" key="7">
    <source>
        <dbReference type="ARBA" id="ARBA00022679"/>
    </source>
</evidence>
<dbReference type="FunFam" id="1.10.238.260:FF:000001">
    <property type="entry name" value="2-isopropylmalate synthase"/>
    <property type="match status" value="1"/>
</dbReference>
<dbReference type="NCBIfam" id="TIGR00973">
    <property type="entry name" value="leuA_bact"/>
    <property type="match status" value="1"/>
</dbReference>
<keyword evidence="6 11" id="KW-0028">Amino-acid biosynthesis</keyword>
<dbReference type="Pfam" id="PF08502">
    <property type="entry name" value="LeuA_dimer"/>
    <property type="match status" value="1"/>
</dbReference>
<dbReference type="PANTHER" id="PTHR10277">
    <property type="entry name" value="HOMOCITRATE SYNTHASE-RELATED"/>
    <property type="match status" value="1"/>
</dbReference>
<keyword evidence="7 11" id="KW-0808">Transferase</keyword>
<dbReference type="InterPro" id="IPR013709">
    <property type="entry name" value="2-isopropylmalate_synth_dimer"/>
</dbReference>